<comment type="similarity">
    <text evidence="3">Belongs to the methyltransferase superfamily. EgtD family.</text>
</comment>
<comment type="subunit">
    <text evidence="3">Monomer.</text>
</comment>
<dbReference type="InterPro" id="IPR035094">
    <property type="entry name" value="EgtD"/>
</dbReference>
<dbReference type="EMBL" id="JAKLTQ010000015">
    <property type="protein sequence ID" value="MCG2623667.1"/>
    <property type="molecule type" value="Genomic_DNA"/>
</dbReference>
<dbReference type="InterPro" id="IPR051128">
    <property type="entry name" value="EgtD_Methyltrsf_superfamily"/>
</dbReference>
<comment type="caution">
    <text evidence="5">The sequence shown here is derived from an EMBL/GenBank/DDBJ whole genome shotgun (WGS) entry which is preliminary data.</text>
</comment>
<protein>
    <recommendedName>
        <fullName evidence="3">Histidine N-alpha-methyltransferase</fullName>
        <ecNumber evidence="3">2.1.1.44</ecNumber>
    </recommendedName>
    <alternativeName>
        <fullName evidence="3">Histidine trimethyltransferase</fullName>
    </alternativeName>
</protein>
<comment type="pathway">
    <text evidence="3">Amino-acid biosynthesis; ergothioneine biosynthesis.</text>
</comment>
<feature type="binding site" evidence="3">
    <location>
        <begin position="146"/>
        <end position="147"/>
    </location>
    <ligand>
        <name>S-adenosyl-L-methionine</name>
        <dbReference type="ChEBI" id="CHEBI:59789"/>
    </ligand>
</feature>
<dbReference type="EC" id="2.1.1.44" evidence="3"/>
<dbReference type="SUPFAM" id="SSF53335">
    <property type="entry name" value="S-adenosyl-L-methionine-dependent methyltransferases"/>
    <property type="match status" value="1"/>
</dbReference>
<keyword evidence="6" id="KW-1185">Reference proteome</keyword>
<feature type="binding site" evidence="3">
    <location>
        <position position="171"/>
    </location>
    <ligand>
        <name>L-histidine</name>
        <dbReference type="ChEBI" id="CHEBI:57595"/>
    </ligand>
</feature>
<evidence type="ECO:0000256" key="1">
    <source>
        <dbReference type="ARBA" id="ARBA00022603"/>
    </source>
</evidence>
<dbReference type="RefSeq" id="WP_237823262.1">
    <property type="nucleotide sequence ID" value="NZ_JAKLTQ010000015.1"/>
</dbReference>
<dbReference type="Proteomes" id="UP001165368">
    <property type="component" value="Unassembled WGS sequence"/>
</dbReference>
<dbReference type="PANTHER" id="PTHR43397">
    <property type="entry name" value="ERGOTHIONEINE BIOSYNTHESIS PROTEIN 1"/>
    <property type="match status" value="1"/>
</dbReference>
<dbReference type="InterPro" id="IPR032888">
    <property type="entry name" value="EgtD_Actinobacteria"/>
</dbReference>
<dbReference type="PANTHER" id="PTHR43397:SF1">
    <property type="entry name" value="ERGOTHIONEINE BIOSYNTHESIS PROTEIN 1"/>
    <property type="match status" value="1"/>
</dbReference>
<dbReference type="InterPro" id="IPR017804">
    <property type="entry name" value="MeTrfase_EgtD-like"/>
</dbReference>
<feature type="binding site" evidence="3">
    <location>
        <position position="212"/>
    </location>
    <ligand>
        <name>L-histidine</name>
        <dbReference type="ChEBI" id="CHEBI:57595"/>
    </ligand>
</feature>
<dbReference type="Pfam" id="PF10017">
    <property type="entry name" value="Methyltransf_33"/>
    <property type="match status" value="1"/>
</dbReference>
<feature type="binding site" evidence="3">
    <location>
        <position position="91"/>
    </location>
    <ligand>
        <name>S-adenosyl-L-methionine</name>
        <dbReference type="ChEBI" id="CHEBI:59789"/>
    </ligand>
</feature>
<accession>A0ABS9LAG1</accession>
<feature type="binding site" evidence="3">
    <location>
        <begin position="288"/>
        <end position="290"/>
    </location>
    <ligand>
        <name>L-histidine</name>
        <dbReference type="ChEBI" id="CHEBI:57595"/>
    </ligand>
</feature>
<dbReference type="Gene3D" id="3.40.50.150">
    <property type="entry name" value="Vaccinia Virus protein VP39"/>
    <property type="match status" value="1"/>
</dbReference>
<dbReference type="PIRSF" id="PIRSF018005">
    <property type="entry name" value="UCP018005"/>
    <property type="match status" value="1"/>
</dbReference>
<evidence type="ECO:0000256" key="3">
    <source>
        <dbReference type="HAMAP-Rule" id="MF_02037"/>
    </source>
</evidence>
<keyword evidence="1 3" id="KW-0489">Methyltransferase</keyword>
<sequence>MSTAFTPDDITHYLPPDFLAKSLRRDVLAGLGSAPKTLPPKWFYDQRGSELFERITLLQEYYPTRAEREALELHAAEIAAAAPAETLMELGSGSSRKTPLLLDALAAAGPLRRYVAVDVSDSALLAAREELTELYPALDLQAVAADFEHQMHLLPHEGRRMIAFLGGTIGNFEPEARREFLRSIRGHLGPGEGTLLIGTDMVKAPSVLLPAYDDAGGVTAEFNRNVLRVLNAELGADFDVDAFEHVAVWNERQEWVEMWLRATRPMHVRLPAVGLEVDFAAGEDLRTEISAKFRPEGFAAELAEAGFAVVGQWTDAAGRFALTLAEPRA</sequence>
<dbReference type="InterPro" id="IPR019257">
    <property type="entry name" value="MeTrfase_dom"/>
</dbReference>
<reference evidence="5" key="1">
    <citation type="submission" date="2022-01" db="EMBL/GenBank/DDBJ databases">
        <authorList>
            <person name="Jo J.-H."/>
            <person name="Im W.-T."/>
        </authorList>
    </citation>
    <scope>NUCLEOTIDE SEQUENCE</scope>
    <source>
        <strain evidence="5">I2-34</strain>
    </source>
</reference>
<feature type="binding site" evidence="3">
    <location>
        <position position="118"/>
    </location>
    <ligand>
        <name>S-adenosyl-L-methionine</name>
        <dbReference type="ChEBI" id="CHEBI:59789"/>
    </ligand>
</feature>
<comment type="catalytic activity">
    <reaction evidence="3">
        <text>L-histidine + 3 S-adenosyl-L-methionine = hercynine + 3 S-adenosyl-L-homocysteine + 3 H(+)</text>
        <dbReference type="Rhea" id="RHEA:38471"/>
        <dbReference type="ChEBI" id="CHEBI:15378"/>
        <dbReference type="ChEBI" id="CHEBI:15781"/>
        <dbReference type="ChEBI" id="CHEBI:57595"/>
        <dbReference type="ChEBI" id="CHEBI:57856"/>
        <dbReference type="ChEBI" id="CHEBI:59789"/>
        <dbReference type="EC" id="2.1.1.44"/>
    </reaction>
</comment>
<keyword evidence="3" id="KW-0949">S-adenosyl-L-methionine</keyword>
<organism evidence="5 6">
    <name type="scientific">Arthrobacter hankyongi</name>
    <dbReference type="NCBI Taxonomy" id="2904801"/>
    <lineage>
        <taxon>Bacteria</taxon>
        <taxon>Bacillati</taxon>
        <taxon>Actinomycetota</taxon>
        <taxon>Actinomycetes</taxon>
        <taxon>Micrococcales</taxon>
        <taxon>Micrococcaceae</taxon>
        <taxon>Arthrobacter</taxon>
    </lineage>
</organism>
<feature type="binding site" evidence="3">
    <location>
        <position position="97"/>
    </location>
    <ligand>
        <name>S-adenosyl-L-methionine</name>
        <dbReference type="ChEBI" id="CHEBI:59789"/>
    </ligand>
</feature>
<name>A0ABS9LAG1_9MICC</name>
<dbReference type="InterPro" id="IPR029063">
    <property type="entry name" value="SAM-dependent_MTases_sf"/>
</dbReference>
<comment type="function">
    <text evidence="3">Catalyzes the SAM-dependent triple methylation of the alpha-amino group of histidine to form hercynine, a step in the biosynthesis pathway of ergothioneine.</text>
</comment>
<dbReference type="GO" id="GO:0052706">
    <property type="term" value="F:L-histidine N(alpha)-methyltransferase activity"/>
    <property type="evidence" value="ECO:0007669"/>
    <property type="project" value="UniProtKB-EC"/>
</dbReference>
<proteinExistence type="inferred from homology"/>
<evidence type="ECO:0000313" key="6">
    <source>
        <dbReference type="Proteomes" id="UP001165368"/>
    </source>
</evidence>
<dbReference type="GO" id="GO:0032259">
    <property type="term" value="P:methylation"/>
    <property type="evidence" value="ECO:0007669"/>
    <property type="project" value="UniProtKB-KW"/>
</dbReference>
<evidence type="ECO:0000259" key="4">
    <source>
        <dbReference type="Pfam" id="PF10017"/>
    </source>
</evidence>
<keyword evidence="2 3" id="KW-0808">Transferase</keyword>
<feature type="binding site" evidence="3">
    <location>
        <position position="61"/>
    </location>
    <ligand>
        <name>L-histidine</name>
        <dbReference type="ChEBI" id="CHEBI:57595"/>
    </ligand>
</feature>
<gene>
    <name evidence="3 5" type="primary">egtD</name>
    <name evidence="5" type="ORF">LVY72_17375</name>
</gene>
<feature type="domain" description="Histidine-specific methyltransferase SAM-dependent" evidence="4">
    <location>
        <begin position="24"/>
        <end position="326"/>
    </location>
</feature>
<dbReference type="HAMAP" id="MF_02037">
    <property type="entry name" value="EgtD"/>
    <property type="match status" value="1"/>
</dbReference>
<evidence type="ECO:0000256" key="2">
    <source>
        <dbReference type="ARBA" id="ARBA00022679"/>
    </source>
</evidence>
<evidence type="ECO:0000313" key="5">
    <source>
        <dbReference type="EMBL" id="MCG2623667.1"/>
    </source>
</evidence>
<dbReference type="NCBIfam" id="TIGR03438">
    <property type="entry name" value="egtD_ergothio"/>
    <property type="match status" value="1"/>
</dbReference>